<evidence type="ECO:0000313" key="5">
    <source>
        <dbReference type="EMBL" id="MBB5042934.1"/>
    </source>
</evidence>
<protein>
    <submittedName>
        <fullName evidence="5">NAD(P)-dependent dehydrogenase (Short-subunit alcohol dehydrogenase family)</fullName>
    </submittedName>
</protein>
<dbReference type="PROSITE" id="PS00061">
    <property type="entry name" value="ADH_SHORT"/>
    <property type="match status" value="1"/>
</dbReference>
<dbReference type="PANTHER" id="PTHR43618">
    <property type="entry name" value="7-ALPHA-HYDROXYSTEROID DEHYDROGENASE"/>
    <property type="match status" value="1"/>
</dbReference>
<dbReference type="GO" id="GO:0016491">
    <property type="term" value="F:oxidoreductase activity"/>
    <property type="evidence" value="ECO:0007669"/>
    <property type="project" value="UniProtKB-KW"/>
</dbReference>
<name>A0A7W8DUF7_9HYPH</name>
<dbReference type="SMART" id="SM00822">
    <property type="entry name" value="PKS_KR"/>
    <property type="match status" value="1"/>
</dbReference>
<accession>A0A7W8DUF7</accession>
<dbReference type="InterPro" id="IPR052178">
    <property type="entry name" value="Sec_Metab_Biosynth_SDR"/>
</dbReference>
<evidence type="ECO:0000256" key="3">
    <source>
        <dbReference type="ARBA" id="ARBA00023002"/>
    </source>
</evidence>
<evidence type="ECO:0000259" key="4">
    <source>
        <dbReference type="SMART" id="SM00822"/>
    </source>
</evidence>
<dbReference type="CDD" id="cd05233">
    <property type="entry name" value="SDR_c"/>
    <property type="match status" value="1"/>
</dbReference>
<gene>
    <name evidence="5" type="ORF">HNQ66_002335</name>
</gene>
<dbReference type="Pfam" id="PF13561">
    <property type="entry name" value="adh_short_C2"/>
    <property type="match status" value="1"/>
</dbReference>
<dbReference type="InterPro" id="IPR002347">
    <property type="entry name" value="SDR_fam"/>
</dbReference>
<dbReference type="SUPFAM" id="SSF51735">
    <property type="entry name" value="NAD(P)-binding Rossmann-fold domains"/>
    <property type="match status" value="1"/>
</dbReference>
<dbReference type="EMBL" id="JACHIK010000007">
    <property type="protein sequence ID" value="MBB5042934.1"/>
    <property type="molecule type" value="Genomic_DNA"/>
</dbReference>
<sequence length="284" mass="30379">MVPKWPSWPKTDHWLTAGSETRIRSPRKGLKIVSRKFENHVSVVTGGSTGIGFSIARGLIAEGARRVYITGRSAHTLNEAAALLGGAAVPVVSDASSLSDLEKLKGEIEERGDMLDSVFANAGICEKNEFGNTAEADFDRTFDINVKGVFFTVQTLVPLVKDGASLVLTASICANNGMEGLSLYNASKSAVRSFARTWANELRGRKIRVNALSPGFTLTPLMKNGLNMGEAEIQALRDFTAREVPLGYMAEPAEIAAAGLFLASQDASYINGIELTVDGGLEQI</sequence>
<reference evidence="5 6" key="1">
    <citation type="submission" date="2020-08" db="EMBL/GenBank/DDBJ databases">
        <title>Genomic Encyclopedia of Type Strains, Phase IV (KMG-IV): sequencing the most valuable type-strain genomes for metagenomic binning, comparative biology and taxonomic classification.</title>
        <authorList>
            <person name="Goeker M."/>
        </authorList>
    </citation>
    <scope>NUCLEOTIDE SEQUENCE [LARGE SCALE GENOMIC DNA]</scope>
    <source>
        <strain evidence="5 6">DSM 21319</strain>
    </source>
</reference>
<keyword evidence="2" id="KW-0521">NADP</keyword>
<dbReference type="PANTHER" id="PTHR43618:SF8">
    <property type="entry name" value="7ALPHA-HYDROXYSTEROID DEHYDROGENASE"/>
    <property type="match status" value="1"/>
</dbReference>
<evidence type="ECO:0000313" key="6">
    <source>
        <dbReference type="Proteomes" id="UP000535406"/>
    </source>
</evidence>
<feature type="domain" description="Ketoreductase" evidence="4">
    <location>
        <begin position="40"/>
        <end position="231"/>
    </location>
</feature>
<keyword evidence="3" id="KW-0560">Oxidoreductase</keyword>
<evidence type="ECO:0000256" key="2">
    <source>
        <dbReference type="ARBA" id="ARBA00022857"/>
    </source>
</evidence>
<dbReference type="InterPro" id="IPR036291">
    <property type="entry name" value="NAD(P)-bd_dom_sf"/>
</dbReference>
<dbReference type="FunFam" id="3.40.50.720:FF:000084">
    <property type="entry name" value="Short-chain dehydrogenase reductase"/>
    <property type="match status" value="1"/>
</dbReference>
<organism evidence="5 6">
    <name type="scientific">Shinella fusca</name>
    <dbReference type="NCBI Taxonomy" id="544480"/>
    <lineage>
        <taxon>Bacteria</taxon>
        <taxon>Pseudomonadati</taxon>
        <taxon>Pseudomonadota</taxon>
        <taxon>Alphaproteobacteria</taxon>
        <taxon>Hyphomicrobiales</taxon>
        <taxon>Rhizobiaceae</taxon>
        <taxon>Shinella</taxon>
    </lineage>
</organism>
<comment type="caution">
    <text evidence="5">The sequence shown here is derived from an EMBL/GenBank/DDBJ whole genome shotgun (WGS) entry which is preliminary data.</text>
</comment>
<dbReference type="InterPro" id="IPR020904">
    <property type="entry name" value="Sc_DH/Rdtase_CS"/>
</dbReference>
<dbReference type="InterPro" id="IPR057326">
    <property type="entry name" value="KR_dom"/>
</dbReference>
<dbReference type="Proteomes" id="UP000535406">
    <property type="component" value="Unassembled WGS sequence"/>
</dbReference>
<keyword evidence="6" id="KW-1185">Reference proteome</keyword>
<proteinExistence type="inferred from homology"/>
<dbReference type="AlphaFoldDB" id="A0A7W8DUF7"/>
<evidence type="ECO:0000256" key="1">
    <source>
        <dbReference type="ARBA" id="ARBA00006484"/>
    </source>
</evidence>
<comment type="similarity">
    <text evidence="1">Belongs to the short-chain dehydrogenases/reductases (SDR) family.</text>
</comment>
<dbReference type="PRINTS" id="PR00081">
    <property type="entry name" value="GDHRDH"/>
</dbReference>
<dbReference type="Gene3D" id="3.40.50.720">
    <property type="entry name" value="NAD(P)-binding Rossmann-like Domain"/>
    <property type="match status" value="1"/>
</dbReference>
<dbReference type="RefSeq" id="WP_210308745.1">
    <property type="nucleotide sequence ID" value="NZ_JACHIK010000007.1"/>
</dbReference>